<evidence type="ECO:0000256" key="4">
    <source>
        <dbReference type="PROSITE-ProRule" id="PRU00335"/>
    </source>
</evidence>
<dbReference type="InterPro" id="IPR001647">
    <property type="entry name" value="HTH_TetR"/>
</dbReference>
<dbReference type="InterPro" id="IPR009057">
    <property type="entry name" value="Homeodomain-like_sf"/>
</dbReference>
<feature type="domain" description="HTH tetR-type" evidence="5">
    <location>
        <begin position="17"/>
        <end position="77"/>
    </location>
</feature>
<gene>
    <name evidence="6" type="ORF">B1812_20925</name>
</gene>
<dbReference type="AlphaFoldDB" id="A0A1W6MZY4"/>
<keyword evidence="1" id="KW-0805">Transcription regulation</keyword>
<evidence type="ECO:0000313" key="6">
    <source>
        <dbReference type="EMBL" id="ARN83130.1"/>
    </source>
</evidence>
<keyword evidence="3" id="KW-0804">Transcription</keyword>
<evidence type="ECO:0000259" key="5">
    <source>
        <dbReference type="PROSITE" id="PS50977"/>
    </source>
</evidence>
<proteinExistence type="predicted"/>
<feature type="DNA-binding region" description="H-T-H motif" evidence="4">
    <location>
        <begin position="40"/>
        <end position="59"/>
    </location>
</feature>
<evidence type="ECO:0000256" key="2">
    <source>
        <dbReference type="ARBA" id="ARBA00023125"/>
    </source>
</evidence>
<evidence type="ECO:0000313" key="7">
    <source>
        <dbReference type="Proteomes" id="UP000193978"/>
    </source>
</evidence>
<evidence type="ECO:0000256" key="1">
    <source>
        <dbReference type="ARBA" id="ARBA00023015"/>
    </source>
</evidence>
<dbReference type="SUPFAM" id="SSF46689">
    <property type="entry name" value="Homeodomain-like"/>
    <property type="match status" value="1"/>
</dbReference>
<evidence type="ECO:0000256" key="3">
    <source>
        <dbReference type="ARBA" id="ARBA00023163"/>
    </source>
</evidence>
<dbReference type="PRINTS" id="PR00455">
    <property type="entry name" value="HTHTETR"/>
</dbReference>
<dbReference type="SUPFAM" id="SSF48498">
    <property type="entry name" value="Tetracyclin repressor-like, C-terminal domain"/>
    <property type="match status" value="1"/>
</dbReference>
<dbReference type="PROSITE" id="PS50977">
    <property type="entry name" value="HTH_TETR_2"/>
    <property type="match status" value="1"/>
</dbReference>
<dbReference type="GO" id="GO:0003677">
    <property type="term" value="F:DNA binding"/>
    <property type="evidence" value="ECO:0007669"/>
    <property type="project" value="UniProtKB-UniRule"/>
</dbReference>
<dbReference type="PANTHER" id="PTHR47506:SF1">
    <property type="entry name" value="HTH-TYPE TRANSCRIPTIONAL REGULATOR YJDC"/>
    <property type="match status" value="1"/>
</dbReference>
<dbReference type="EMBL" id="CP019948">
    <property type="protein sequence ID" value="ARN83130.1"/>
    <property type="molecule type" value="Genomic_DNA"/>
</dbReference>
<dbReference type="STRING" id="655015.B1812_20925"/>
<organism evidence="6 7">
    <name type="scientific">Methylocystis bryophila</name>
    <dbReference type="NCBI Taxonomy" id="655015"/>
    <lineage>
        <taxon>Bacteria</taxon>
        <taxon>Pseudomonadati</taxon>
        <taxon>Pseudomonadota</taxon>
        <taxon>Alphaproteobacteria</taxon>
        <taxon>Hyphomicrobiales</taxon>
        <taxon>Methylocystaceae</taxon>
        <taxon>Methylocystis</taxon>
    </lineage>
</organism>
<sequence length="211" mass="22907">MSSIRDPGSRPLTARGAATRARIVNAAADLIYERGVERTSLDDVMAESGVSKSQLYHYFADKDALVLEVIARQTERIFESQRPDLEALESLAALKAWRDGILRLNKATRGKGCPLGSLASELANDSEPARKRLADAFSLWRDRLEAGLAKMRDRGEIDASANPHDLALALLSALQGGLLLAKTSRSSRPLEAALDMAIDHIARRATARTGC</sequence>
<keyword evidence="7" id="KW-1185">Reference proteome</keyword>
<accession>A0A1W6MZY4</accession>
<dbReference type="OrthoDB" id="8478851at2"/>
<dbReference type="Proteomes" id="UP000193978">
    <property type="component" value="Chromosome"/>
</dbReference>
<dbReference type="InterPro" id="IPR036271">
    <property type="entry name" value="Tet_transcr_reg_TetR-rel_C_sf"/>
</dbReference>
<keyword evidence="2 4" id="KW-0238">DNA-binding</keyword>
<protein>
    <submittedName>
        <fullName evidence="6">TetR family transcriptional regulator</fullName>
    </submittedName>
</protein>
<dbReference type="Pfam" id="PF16925">
    <property type="entry name" value="TetR_C_13"/>
    <property type="match status" value="1"/>
</dbReference>
<dbReference type="KEGG" id="mbry:B1812_20925"/>
<dbReference type="Gene3D" id="1.10.357.10">
    <property type="entry name" value="Tetracycline Repressor, domain 2"/>
    <property type="match status" value="1"/>
</dbReference>
<name>A0A1W6MZY4_9HYPH</name>
<dbReference type="Pfam" id="PF00440">
    <property type="entry name" value="TetR_N"/>
    <property type="match status" value="1"/>
</dbReference>
<reference evidence="6 7" key="1">
    <citation type="submission" date="2017-02" db="EMBL/GenBank/DDBJ databases">
        <authorList>
            <person name="Peterson S.W."/>
        </authorList>
    </citation>
    <scope>NUCLEOTIDE SEQUENCE [LARGE SCALE GENOMIC DNA]</scope>
    <source>
        <strain evidence="6 7">S285</strain>
    </source>
</reference>
<dbReference type="InterPro" id="IPR011075">
    <property type="entry name" value="TetR_C"/>
</dbReference>
<dbReference type="RefSeq" id="WP_085773283.1">
    <property type="nucleotide sequence ID" value="NZ_AP027149.1"/>
</dbReference>
<dbReference type="PANTHER" id="PTHR47506">
    <property type="entry name" value="TRANSCRIPTIONAL REGULATORY PROTEIN"/>
    <property type="match status" value="1"/>
</dbReference>